<feature type="region of interest" description="Disordered" evidence="1">
    <location>
        <begin position="87"/>
        <end position="106"/>
    </location>
</feature>
<gene>
    <name evidence="2" type="ORF">Adt_33141</name>
</gene>
<dbReference type="Proteomes" id="UP001604336">
    <property type="component" value="Unassembled WGS sequence"/>
</dbReference>
<dbReference type="AlphaFoldDB" id="A0ABD1QVE2"/>
<evidence type="ECO:0000256" key="1">
    <source>
        <dbReference type="SAM" id="MobiDB-lite"/>
    </source>
</evidence>
<dbReference type="EMBL" id="JBFOLK010000010">
    <property type="protein sequence ID" value="KAL2480175.1"/>
    <property type="molecule type" value="Genomic_DNA"/>
</dbReference>
<sequence length="106" mass="12521">MLAPPHKRNETRYCKFHWDHGHDIEDCKQLKKKIERHIKRENLSKFVKTNEDKEKEVEYRQQLPHRSGVINVIVGGITVRKDSNSVRKNYAQSSGSTSVDKNEWFS</sequence>
<evidence type="ECO:0000313" key="3">
    <source>
        <dbReference type="Proteomes" id="UP001604336"/>
    </source>
</evidence>
<evidence type="ECO:0000313" key="2">
    <source>
        <dbReference type="EMBL" id="KAL2480175.1"/>
    </source>
</evidence>
<comment type="caution">
    <text evidence="2">The sequence shown here is derived from an EMBL/GenBank/DDBJ whole genome shotgun (WGS) entry which is preliminary data.</text>
</comment>
<feature type="compositionally biased region" description="Polar residues" evidence="1">
    <location>
        <begin position="87"/>
        <end position="99"/>
    </location>
</feature>
<reference evidence="3" key="1">
    <citation type="submission" date="2024-07" db="EMBL/GenBank/DDBJ databases">
        <title>Two chromosome-level genome assemblies of Korean endemic species Abeliophyllum distichum and Forsythia ovata (Oleaceae).</title>
        <authorList>
            <person name="Jang H."/>
        </authorList>
    </citation>
    <scope>NUCLEOTIDE SEQUENCE [LARGE SCALE GENOMIC DNA]</scope>
</reference>
<protein>
    <recommendedName>
        <fullName evidence="4">Retrotransposon gag domain-containing protein</fullName>
    </recommendedName>
</protein>
<proteinExistence type="predicted"/>
<evidence type="ECO:0008006" key="4">
    <source>
        <dbReference type="Google" id="ProtNLM"/>
    </source>
</evidence>
<name>A0ABD1QVE2_9LAMI</name>
<organism evidence="2 3">
    <name type="scientific">Abeliophyllum distichum</name>
    <dbReference type="NCBI Taxonomy" id="126358"/>
    <lineage>
        <taxon>Eukaryota</taxon>
        <taxon>Viridiplantae</taxon>
        <taxon>Streptophyta</taxon>
        <taxon>Embryophyta</taxon>
        <taxon>Tracheophyta</taxon>
        <taxon>Spermatophyta</taxon>
        <taxon>Magnoliopsida</taxon>
        <taxon>eudicotyledons</taxon>
        <taxon>Gunneridae</taxon>
        <taxon>Pentapetalae</taxon>
        <taxon>asterids</taxon>
        <taxon>lamiids</taxon>
        <taxon>Lamiales</taxon>
        <taxon>Oleaceae</taxon>
        <taxon>Forsythieae</taxon>
        <taxon>Abeliophyllum</taxon>
    </lineage>
</organism>
<accession>A0ABD1QVE2</accession>
<keyword evidence="3" id="KW-1185">Reference proteome</keyword>